<feature type="transmembrane region" description="Helical" evidence="1">
    <location>
        <begin position="61"/>
        <end position="79"/>
    </location>
</feature>
<keyword evidence="1" id="KW-0812">Transmembrane</keyword>
<dbReference type="STRING" id="243090.RB1281"/>
<reference evidence="2 3" key="1">
    <citation type="journal article" date="2003" name="Proc. Natl. Acad. Sci. U.S.A.">
        <title>Complete genome sequence of the marine planctomycete Pirellula sp. strain 1.</title>
        <authorList>
            <person name="Gloeckner F.O."/>
            <person name="Kube M."/>
            <person name="Bauer M."/>
            <person name="Teeling H."/>
            <person name="Lombardot T."/>
            <person name="Ludwig W."/>
            <person name="Gade D."/>
            <person name="Beck A."/>
            <person name="Borzym K."/>
            <person name="Heitmann K."/>
            <person name="Rabus R."/>
            <person name="Schlesner H."/>
            <person name="Amann R."/>
            <person name="Reinhardt R."/>
        </authorList>
    </citation>
    <scope>NUCLEOTIDE SEQUENCE [LARGE SCALE GENOMIC DNA]</scope>
    <source>
        <strain evidence="3">DSM 10527 / NCIMB 13988 / SH1</strain>
    </source>
</reference>
<name>Q7UXJ8_RHOBA</name>
<dbReference type="HOGENOM" id="CLU_1204038_0_0_0"/>
<organism evidence="2 3">
    <name type="scientific">Rhodopirellula baltica (strain DSM 10527 / NCIMB 13988 / SH1)</name>
    <dbReference type="NCBI Taxonomy" id="243090"/>
    <lineage>
        <taxon>Bacteria</taxon>
        <taxon>Pseudomonadati</taxon>
        <taxon>Planctomycetota</taxon>
        <taxon>Planctomycetia</taxon>
        <taxon>Pirellulales</taxon>
        <taxon>Pirellulaceae</taxon>
        <taxon>Rhodopirellula</taxon>
    </lineage>
</organism>
<protein>
    <submittedName>
        <fullName evidence="2">Uncharacterized protein</fullName>
    </submittedName>
</protein>
<evidence type="ECO:0000313" key="3">
    <source>
        <dbReference type="Proteomes" id="UP000001025"/>
    </source>
</evidence>
<gene>
    <name evidence="2" type="ordered locus">RB1281</name>
</gene>
<evidence type="ECO:0000313" key="2">
    <source>
        <dbReference type="EMBL" id="CAD72008.1"/>
    </source>
</evidence>
<dbReference type="EnsemblBacteria" id="CAD72008">
    <property type="protein sequence ID" value="CAD72008"/>
    <property type="gene ID" value="RB1281"/>
</dbReference>
<evidence type="ECO:0000256" key="1">
    <source>
        <dbReference type="SAM" id="Phobius"/>
    </source>
</evidence>
<dbReference type="EMBL" id="BX294135">
    <property type="protein sequence ID" value="CAD72008.1"/>
    <property type="molecule type" value="Genomic_DNA"/>
</dbReference>
<keyword evidence="3" id="KW-1185">Reference proteome</keyword>
<dbReference type="Proteomes" id="UP000001025">
    <property type="component" value="Chromosome"/>
</dbReference>
<proteinExistence type="predicted"/>
<dbReference type="KEGG" id="rba:RB1281"/>
<accession>Q7UXJ8</accession>
<dbReference type="AlphaFoldDB" id="Q7UXJ8"/>
<dbReference type="InParanoid" id="Q7UXJ8"/>
<keyword evidence="1" id="KW-0472">Membrane</keyword>
<sequence>MGSRNGTPLGCTWQLELERAGLRRTGRCTRVVELSLLKWCVVHGRHVIVARANRIKLTTRRSLAIVGVFAIIFAVPVSLHRRVTQEDIVIHEIESDNAVVIAIAEASTAPKHSGGYHILIYGRFPENVAGSAWRRNVTPKPLRFLPQVIQSYCFASITSVRLDCNLCDSSALDHLHKLSNLKSLEIIGGNPDSDAIERLKARFPGISIVDLSSFWSPLGTRKKNGAEPGV</sequence>
<keyword evidence="1" id="KW-1133">Transmembrane helix</keyword>